<protein>
    <submittedName>
        <fullName evidence="1">Uncharacterized protein</fullName>
    </submittedName>
</protein>
<dbReference type="RefSeq" id="WP_058266084.1">
    <property type="nucleotide sequence ID" value="NZ_FMYN01000007.1"/>
</dbReference>
<organism evidence="1 2">
    <name type="scientific">Exiguobacterium indicum</name>
    <dbReference type="NCBI Taxonomy" id="296995"/>
    <lineage>
        <taxon>Bacteria</taxon>
        <taxon>Bacillati</taxon>
        <taxon>Bacillota</taxon>
        <taxon>Bacilli</taxon>
        <taxon>Bacillales</taxon>
        <taxon>Bacillales Family XII. Incertae Sedis</taxon>
        <taxon>Exiguobacterium</taxon>
    </lineage>
</organism>
<evidence type="ECO:0000313" key="2">
    <source>
        <dbReference type="Proteomes" id="UP000053797"/>
    </source>
</evidence>
<proteinExistence type="predicted"/>
<dbReference type="AlphaFoldDB" id="A0A0V8GBS5"/>
<evidence type="ECO:0000313" key="1">
    <source>
        <dbReference type="EMBL" id="KSU47736.1"/>
    </source>
</evidence>
<comment type="caution">
    <text evidence="1">The sequence shown here is derived from an EMBL/GenBank/DDBJ whole genome shotgun (WGS) entry which is preliminary data.</text>
</comment>
<dbReference type="Proteomes" id="UP000053797">
    <property type="component" value="Unassembled WGS sequence"/>
</dbReference>
<sequence>MSREKDSKKKYFYFLPTRKKNLNYFSIVHDESKVFEIGSFIEKAAANGDIISIAAIDSYRILYFDAYIENFDSFRHEVYLIKSNLELKVLPYKNILDIKIKEI</sequence>
<reference evidence="1 2" key="1">
    <citation type="journal article" date="2015" name="Int. J. Syst. Evol. Microbiol.">
        <title>Exiguobacterium enclense sp. nov., isolated from sediment.</title>
        <authorList>
            <person name="Dastager S.G."/>
            <person name="Mawlankar R."/>
            <person name="Sonalkar V.V."/>
            <person name="Thorat M.N."/>
            <person name="Mual P."/>
            <person name="Verma A."/>
            <person name="Krishnamurthi S."/>
            <person name="Tang S.K."/>
            <person name="Li W.J."/>
        </authorList>
    </citation>
    <scope>NUCLEOTIDE SEQUENCE [LARGE SCALE GENOMIC DNA]</scope>
    <source>
        <strain evidence="1 2">NIO-1109</strain>
    </source>
</reference>
<accession>A0A0V8GBS5</accession>
<name>A0A0V8GBS5_9BACL</name>
<dbReference type="EMBL" id="LNQL01000007">
    <property type="protein sequence ID" value="KSU47736.1"/>
    <property type="molecule type" value="Genomic_DNA"/>
</dbReference>
<dbReference type="OrthoDB" id="9872895at2"/>
<gene>
    <name evidence="1" type="ORF">AS033_15925</name>
</gene>